<sequence>MLASRIPACPAGVHHHPVAVAALDTDSDCSSCSCTASPSERASSASLSDSPASSPSPSGDSDHADANSPVCAAELADKLIMGSLKRQRESEDSWYASTPERGRHEALLRKALDVILEEAVFGGTSRTGKVCEWRDPEELRKAMDLSLPHGDTEGPADDATLLQLVRDTIKYSVKTGHPYFINQLYSGLDPYGLIGQWLTDALNPSVYTYEVSPVFTLMEEAVLQEMRNIVGFPVDQGDGIFCPGGSLANGYAISCARYHHFPEVKVKGMHALPRLAVFTSEDAHYSVVKMATLMGLGAENVRLVRADTRGRMDVAHLEELVAAAREEGVHPLMVSATAGTTVLGAFDAVDALADVCQCHGMWLHVDAAWGGGALMSRRRRHLLRGVHRADSVTWNPHKLLAAPQQCSTFLTRHSAVLPSAHSAHAAYLFQPDKFYDTRYDTGDKHVQCGRRADVLKFWFMWKAKGTLGLEKHIDHLFDNATYFKEAIRCRPGWELVLREPECTNVCFWYVPPSLRGQQGQPDYNQRLHKVAPKIKEGMMKEGSMMVTYQPLRGLPNFFRLVLQSSATTVEDMDHFICEIERLGCGL</sequence>
<dbReference type="GO" id="GO:0030170">
    <property type="term" value="F:pyridoxal phosphate binding"/>
    <property type="evidence" value="ECO:0007669"/>
    <property type="project" value="InterPro"/>
</dbReference>
<evidence type="ECO:0000256" key="3">
    <source>
        <dbReference type="ARBA" id="ARBA00011738"/>
    </source>
</evidence>
<keyword evidence="10" id="KW-1185">Reference proteome</keyword>
<evidence type="ECO:0000313" key="10">
    <source>
        <dbReference type="Proteomes" id="UP000515158"/>
    </source>
</evidence>
<dbReference type="CDD" id="cd06450">
    <property type="entry name" value="DOPA_deC_like"/>
    <property type="match status" value="1"/>
</dbReference>
<dbReference type="AlphaFoldDB" id="A0A6P8YRI5"/>
<evidence type="ECO:0000256" key="9">
    <source>
        <dbReference type="SAM" id="MobiDB-lite"/>
    </source>
</evidence>
<gene>
    <name evidence="11" type="primary">LOC117646047</name>
</gene>
<evidence type="ECO:0000313" key="11">
    <source>
        <dbReference type="RefSeq" id="XP_034242633.1"/>
    </source>
</evidence>
<comment type="subunit">
    <text evidence="3">Homodimer.</text>
</comment>
<evidence type="ECO:0000256" key="2">
    <source>
        <dbReference type="ARBA" id="ARBA00009533"/>
    </source>
</evidence>
<dbReference type="RefSeq" id="XP_034242633.1">
    <property type="nucleotide sequence ID" value="XM_034386742.1"/>
</dbReference>
<keyword evidence="5 7" id="KW-0663">Pyridoxal phosphate</keyword>
<dbReference type="InterPro" id="IPR015421">
    <property type="entry name" value="PyrdxlP-dep_Trfase_major"/>
</dbReference>
<dbReference type="GO" id="GO:0016831">
    <property type="term" value="F:carboxy-lyase activity"/>
    <property type="evidence" value="ECO:0007669"/>
    <property type="project" value="UniProtKB-KW"/>
</dbReference>
<dbReference type="GO" id="GO:0005737">
    <property type="term" value="C:cytoplasm"/>
    <property type="evidence" value="ECO:0007669"/>
    <property type="project" value="TreeGrafter"/>
</dbReference>
<comment type="similarity">
    <text evidence="2 8">Belongs to the group II decarboxylase family.</text>
</comment>
<accession>A0A6P8YRI5</accession>
<evidence type="ECO:0000256" key="5">
    <source>
        <dbReference type="ARBA" id="ARBA00022898"/>
    </source>
</evidence>
<dbReference type="FunFam" id="3.40.640.10:FF:000016">
    <property type="entry name" value="Glutamate decarboxylase like 1"/>
    <property type="match status" value="1"/>
</dbReference>
<dbReference type="FunCoup" id="A0A6P8YRI5">
    <property type="interactions" value="139"/>
</dbReference>
<evidence type="ECO:0000256" key="6">
    <source>
        <dbReference type="ARBA" id="ARBA00023239"/>
    </source>
</evidence>
<dbReference type="SUPFAM" id="SSF53383">
    <property type="entry name" value="PLP-dependent transferases"/>
    <property type="match status" value="1"/>
</dbReference>
<dbReference type="GeneID" id="117646047"/>
<dbReference type="Gene3D" id="3.40.640.10">
    <property type="entry name" value="Type I PLP-dependent aspartate aminotransferase-like (Major domain)"/>
    <property type="match status" value="1"/>
</dbReference>
<dbReference type="InterPro" id="IPR002129">
    <property type="entry name" value="PyrdxlP-dep_de-COase"/>
</dbReference>
<name>A0A6P8YRI5_THRPL</name>
<evidence type="ECO:0000256" key="1">
    <source>
        <dbReference type="ARBA" id="ARBA00001933"/>
    </source>
</evidence>
<dbReference type="KEGG" id="tpal:117646047"/>
<evidence type="ECO:0000256" key="8">
    <source>
        <dbReference type="RuleBase" id="RU000382"/>
    </source>
</evidence>
<dbReference type="Proteomes" id="UP000515158">
    <property type="component" value="Unplaced"/>
</dbReference>
<evidence type="ECO:0000256" key="4">
    <source>
        <dbReference type="ARBA" id="ARBA00022793"/>
    </source>
</evidence>
<dbReference type="InParanoid" id="A0A6P8YRI5"/>
<dbReference type="CTD" id="136029190"/>
<dbReference type="Pfam" id="PF00282">
    <property type="entry name" value="Pyridoxal_deC"/>
    <property type="match status" value="1"/>
</dbReference>
<dbReference type="Gene3D" id="3.90.1150.170">
    <property type="match status" value="1"/>
</dbReference>
<dbReference type="PANTHER" id="PTHR45677">
    <property type="entry name" value="GLUTAMATE DECARBOXYLASE-RELATED"/>
    <property type="match status" value="1"/>
</dbReference>
<keyword evidence="6 8" id="KW-0456">Lyase</keyword>
<dbReference type="InterPro" id="IPR015424">
    <property type="entry name" value="PyrdxlP-dep_Trfase"/>
</dbReference>
<feature type="modified residue" description="N6-(pyridoxal phosphate)lysine" evidence="7">
    <location>
        <position position="398"/>
    </location>
</feature>
<dbReference type="PANTHER" id="PTHR45677:SF12">
    <property type="entry name" value="BLACK, ISOFORM A"/>
    <property type="match status" value="1"/>
</dbReference>
<proteinExistence type="inferred from homology"/>
<feature type="compositionally biased region" description="Low complexity" evidence="9">
    <location>
        <begin position="39"/>
        <end position="59"/>
    </location>
</feature>
<evidence type="ECO:0000256" key="7">
    <source>
        <dbReference type="PIRSR" id="PIRSR602129-50"/>
    </source>
</evidence>
<feature type="region of interest" description="Disordered" evidence="9">
    <location>
        <begin position="39"/>
        <end position="67"/>
    </location>
</feature>
<dbReference type="GO" id="GO:0019752">
    <property type="term" value="P:carboxylic acid metabolic process"/>
    <property type="evidence" value="ECO:0007669"/>
    <property type="project" value="InterPro"/>
</dbReference>
<reference evidence="11" key="1">
    <citation type="submission" date="2025-08" db="UniProtKB">
        <authorList>
            <consortium name="RefSeq"/>
        </authorList>
    </citation>
    <scope>IDENTIFICATION</scope>
    <source>
        <tissue evidence="11">Total insect</tissue>
    </source>
</reference>
<keyword evidence="4" id="KW-0210">Decarboxylase</keyword>
<dbReference type="OrthoDB" id="392571at2759"/>
<comment type="cofactor">
    <cofactor evidence="1 7 8">
        <name>pyridoxal 5'-phosphate</name>
        <dbReference type="ChEBI" id="CHEBI:597326"/>
    </cofactor>
</comment>
<protein>
    <submittedName>
        <fullName evidence="11">Cysteine sulfinic acid decarboxylase</fullName>
    </submittedName>
</protein>
<organism evidence="11">
    <name type="scientific">Thrips palmi</name>
    <name type="common">Melon thrips</name>
    <dbReference type="NCBI Taxonomy" id="161013"/>
    <lineage>
        <taxon>Eukaryota</taxon>
        <taxon>Metazoa</taxon>
        <taxon>Ecdysozoa</taxon>
        <taxon>Arthropoda</taxon>
        <taxon>Hexapoda</taxon>
        <taxon>Insecta</taxon>
        <taxon>Pterygota</taxon>
        <taxon>Neoptera</taxon>
        <taxon>Paraneoptera</taxon>
        <taxon>Thysanoptera</taxon>
        <taxon>Terebrantia</taxon>
        <taxon>Thripoidea</taxon>
        <taxon>Thripidae</taxon>
        <taxon>Thrips</taxon>
    </lineage>
</organism>